<organism evidence="1 2">
    <name type="scientific">Clostridium subterminale</name>
    <dbReference type="NCBI Taxonomy" id="1550"/>
    <lineage>
        <taxon>Bacteria</taxon>
        <taxon>Bacillati</taxon>
        <taxon>Bacillota</taxon>
        <taxon>Clostridia</taxon>
        <taxon>Eubacteriales</taxon>
        <taxon>Clostridiaceae</taxon>
        <taxon>Clostridium</taxon>
    </lineage>
</organism>
<dbReference type="EMBL" id="BAAACI010000007">
    <property type="protein sequence ID" value="GAA0775868.1"/>
    <property type="molecule type" value="Genomic_DNA"/>
</dbReference>
<protein>
    <submittedName>
        <fullName evidence="1">YaaR family protein</fullName>
    </submittedName>
</protein>
<dbReference type="Proteomes" id="UP001501047">
    <property type="component" value="Unassembled WGS sequence"/>
</dbReference>
<dbReference type="RefSeq" id="WP_343827118.1">
    <property type="nucleotide sequence ID" value="NZ_BAAACI010000007.1"/>
</dbReference>
<comment type="caution">
    <text evidence="1">The sequence shown here is derived from an EMBL/GenBank/DDBJ whole genome shotgun (WGS) entry which is preliminary data.</text>
</comment>
<sequence length="140" mass="16479">MEISKVGRNTPIQRESKVVNNKQDFSKDFNFAREQKSEEDLKKMLKNIKSKGSRLVISKCYADVRAYKKEIKEYLESVLSFMYSVKKDISFWQTQYFVTVETIDNKLEELTQMLLSEERENLDIASTIDEISGLIVDIYR</sequence>
<dbReference type="Pfam" id="PF03885">
    <property type="entry name" value="DUF327"/>
    <property type="match status" value="1"/>
</dbReference>
<evidence type="ECO:0000313" key="2">
    <source>
        <dbReference type="Proteomes" id="UP001501047"/>
    </source>
</evidence>
<dbReference type="InterPro" id="IPR024042">
    <property type="entry name" value="TM1646-like_dom_sf"/>
</dbReference>
<reference evidence="1 2" key="1">
    <citation type="journal article" date="2019" name="Int. J. Syst. Evol. Microbiol.">
        <title>The Global Catalogue of Microorganisms (GCM) 10K type strain sequencing project: providing services to taxonomists for standard genome sequencing and annotation.</title>
        <authorList>
            <consortium name="The Broad Institute Genomics Platform"/>
            <consortium name="The Broad Institute Genome Sequencing Center for Infectious Disease"/>
            <person name="Wu L."/>
            <person name="Ma J."/>
        </authorList>
    </citation>
    <scope>NUCLEOTIDE SEQUENCE [LARGE SCALE GENOMIC DNA]</scope>
    <source>
        <strain evidence="1 2">JCM 1417</strain>
    </source>
</reference>
<dbReference type="SUPFAM" id="SSF158397">
    <property type="entry name" value="TM1646-like"/>
    <property type="match status" value="1"/>
</dbReference>
<name>A0ABN1KUF6_CLOSU</name>
<dbReference type="Gene3D" id="1.20.120.490">
    <property type="entry name" value="Hypothetical protein TM1646-like domain"/>
    <property type="match status" value="1"/>
</dbReference>
<keyword evidence="2" id="KW-1185">Reference proteome</keyword>
<proteinExistence type="predicted"/>
<gene>
    <name evidence="1" type="ORF">GCM10008908_28230</name>
</gene>
<dbReference type="InterPro" id="IPR005585">
    <property type="entry name" value="DUF327"/>
</dbReference>
<evidence type="ECO:0000313" key="1">
    <source>
        <dbReference type="EMBL" id="GAA0775868.1"/>
    </source>
</evidence>
<accession>A0ABN1KUF6</accession>